<dbReference type="EMBL" id="JBHSWU010000021">
    <property type="protein sequence ID" value="MFC6723505.1"/>
    <property type="molecule type" value="Genomic_DNA"/>
</dbReference>
<dbReference type="Gene3D" id="1.10.10.10">
    <property type="entry name" value="Winged helix-like DNA-binding domain superfamily/Winged helix DNA-binding domain"/>
    <property type="match status" value="1"/>
</dbReference>
<dbReference type="Pfam" id="PF24035">
    <property type="entry name" value="DUF7344"/>
    <property type="match status" value="1"/>
</dbReference>
<name>A0ABD5RW07_9EURY</name>
<protein>
    <recommendedName>
        <fullName evidence="1">DUF7344 domain-containing protein</fullName>
    </recommendedName>
</protein>
<sequence>MQATAYDYGVAADACQVLSNPVRIHIIAVLSGTQRSFSVKELADSVADVFGGGSKQNQVTLHHSHLPVLREEGVIDYDSDAEMVARGPRFLAFAQLQYPVTVWGADNEGFDWNERESYGW</sequence>
<gene>
    <name evidence="2" type="ORF">ACFQE1_03690</name>
</gene>
<accession>A0ABD5RW07</accession>
<dbReference type="AlphaFoldDB" id="A0ABD5RW07"/>
<comment type="caution">
    <text evidence="2">The sequence shown here is derived from an EMBL/GenBank/DDBJ whole genome shotgun (WGS) entry which is preliminary data.</text>
</comment>
<evidence type="ECO:0000313" key="2">
    <source>
        <dbReference type="EMBL" id="MFC6723505.1"/>
    </source>
</evidence>
<dbReference type="Proteomes" id="UP001596328">
    <property type="component" value="Unassembled WGS sequence"/>
</dbReference>
<keyword evidence="3" id="KW-1185">Reference proteome</keyword>
<dbReference type="InterPro" id="IPR036388">
    <property type="entry name" value="WH-like_DNA-bd_sf"/>
</dbReference>
<organism evidence="2 3">
    <name type="scientific">Halobium palmae</name>
    <dbReference type="NCBI Taxonomy" id="1776492"/>
    <lineage>
        <taxon>Archaea</taxon>
        <taxon>Methanobacteriati</taxon>
        <taxon>Methanobacteriota</taxon>
        <taxon>Stenosarchaea group</taxon>
        <taxon>Halobacteria</taxon>
        <taxon>Halobacteriales</taxon>
        <taxon>Haloferacaceae</taxon>
        <taxon>Halobium</taxon>
    </lineage>
</organism>
<evidence type="ECO:0000313" key="3">
    <source>
        <dbReference type="Proteomes" id="UP001596328"/>
    </source>
</evidence>
<feature type="domain" description="DUF7344" evidence="1">
    <location>
        <begin position="16"/>
        <end position="84"/>
    </location>
</feature>
<proteinExistence type="predicted"/>
<reference evidence="2 3" key="1">
    <citation type="journal article" date="2019" name="Int. J. Syst. Evol. Microbiol.">
        <title>The Global Catalogue of Microorganisms (GCM) 10K type strain sequencing project: providing services to taxonomists for standard genome sequencing and annotation.</title>
        <authorList>
            <consortium name="The Broad Institute Genomics Platform"/>
            <consortium name="The Broad Institute Genome Sequencing Center for Infectious Disease"/>
            <person name="Wu L."/>
            <person name="Ma J."/>
        </authorList>
    </citation>
    <scope>NUCLEOTIDE SEQUENCE [LARGE SCALE GENOMIC DNA]</scope>
    <source>
        <strain evidence="2 3">NBRC 111368</strain>
    </source>
</reference>
<evidence type="ECO:0000259" key="1">
    <source>
        <dbReference type="Pfam" id="PF24035"/>
    </source>
</evidence>
<dbReference type="InterPro" id="IPR055768">
    <property type="entry name" value="DUF7344"/>
</dbReference>